<comment type="pathway">
    <text evidence="1 5 6">Protein modification; protein lipoylation via endogenous pathway; protein N(6)-(lipoyl)lysine from octanoyl-[acyl-carrier-protein]: step 1/2.</text>
</comment>
<protein>
    <recommendedName>
        <fullName evidence="5 6">Octanoyltransferase</fullName>
        <ecNumber evidence="5 6">2.3.1.181</ecNumber>
    </recommendedName>
    <alternativeName>
        <fullName evidence="5">Lipoate-protein ligase B</fullName>
    </alternativeName>
    <alternativeName>
        <fullName evidence="5">Lipoyl/octanoyl transferase</fullName>
    </alternativeName>
    <alternativeName>
        <fullName evidence="5">Octanoyl-[acyl-carrier-protein]-protein N-octanoyltransferase</fullName>
    </alternativeName>
</protein>
<evidence type="ECO:0000256" key="3">
    <source>
        <dbReference type="ARBA" id="ARBA00023315"/>
    </source>
</evidence>
<evidence type="ECO:0000259" key="10">
    <source>
        <dbReference type="PROSITE" id="PS51733"/>
    </source>
</evidence>
<name>A0A6I6DED8_9FIRM</name>
<gene>
    <name evidence="5" type="primary">lipB</name>
    <name evidence="11" type="ORF">SYNTR_0799</name>
</gene>
<comment type="subcellular location">
    <subcellularLocation>
        <location evidence="5">Cytoplasm</location>
    </subcellularLocation>
</comment>
<dbReference type="PROSITE" id="PS51733">
    <property type="entry name" value="BPL_LPL_CATALYTIC"/>
    <property type="match status" value="1"/>
</dbReference>
<evidence type="ECO:0000256" key="2">
    <source>
        <dbReference type="ARBA" id="ARBA00022679"/>
    </source>
</evidence>
<accession>A0A6I6DED8</accession>
<dbReference type="NCBIfam" id="TIGR00214">
    <property type="entry name" value="lipB"/>
    <property type="match status" value="1"/>
</dbReference>
<comment type="similarity">
    <text evidence="5 6">Belongs to the LipB family.</text>
</comment>
<dbReference type="CDD" id="cd16444">
    <property type="entry name" value="LipB"/>
    <property type="match status" value="1"/>
</dbReference>
<reference evidence="12" key="1">
    <citation type="journal article" date="2019" name="Microbiology">
        <title>Complete Genome Sequence of an Uncultured Bacterium of the Candidate Phylum Bipolaricaulota.</title>
        <authorList>
            <person name="Kadnikov V.V."/>
            <person name="Mardanov A.V."/>
            <person name="Beletsky A.V."/>
            <person name="Frank Y.A."/>
            <person name="Karnachuk O.V."/>
            <person name="Ravin N.V."/>
        </authorList>
    </citation>
    <scope>NUCLEOTIDE SEQUENCE [LARGE SCALE GENOMIC DNA]</scope>
</reference>
<keyword evidence="12" id="KW-1185">Reference proteome</keyword>
<dbReference type="AlphaFoldDB" id="A0A6I6DED8"/>
<dbReference type="GO" id="GO:0005737">
    <property type="term" value="C:cytoplasm"/>
    <property type="evidence" value="ECO:0007669"/>
    <property type="project" value="UniProtKB-SubCell"/>
</dbReference>
<dbReference type="UniPathway" id="UPA00538">
    <property type="reaction ID" value="UER00592"/>
</dbReference>
<dbReference type="EMBL" id="CP046457">
    <property type="protein sequence ID" value="QGT99392.1"/>
    <property type="molecule type" value="Genomic_DNA"/>
</dbReference>
<feature type="site" description="Lowers pKa of active site Cys" evidence="5 9">
    <location>
        <position position="140"/>
    </location>
</feature>
<dbReference type="HAMAP" id="MF_00013">
    <property type="entry name" value="LipB"/>
    <property type="match status" value="1"/>
</dbReference>
<feature type="binding site" evidence="5 8">
    <location>
        <begin position="76"/>
        <end position="83"/>
    </location>
    <ligand>
        <name>substrate</name>
    </ligand>
</feature>
<feature type="binding site" evidence="5 8">
    <location>
        <begin position="156"/>
        <end position="158"/>
    </location>
    <ligand>
        <name>substrate</name>
    </ligand>
</feature>
<dbReference type="GO" id="GO:0009249">
    <property type="term" value="P:protein lipoylation"/>
    <property type="evidence" value="ECO:0007669"/>
    <property type="project" value="InterPro"/>
</dbReference>
<feature type="binding site" evidence="5 8">
    <location>
        <begin position="143"/>
        <end position="145"/>
    </location>
    <ligand>
        <name>substrate</name>
    </ligand>
</feature>
<proteinExistence type="inferred from homology"/>
<evidence type="ECO:0000256" key="8">
    <source>
        <dbReference type="PIRSR" id="PIRSR016262-2"/>
    </source>
</evidence>
<evidence type="ECO:0000256" key="6">
    <source>
        <dbReference type="PIRNR" id="PIRNR016262"/>
    </source>
</evidence>
<comment type="miscellaneous">
    <text evidence="5">In the reaction, the free carboxyl group of octanoic acid is attached via an amide linkage to the epsilon-amino group of a specific lysine residue of lipoyl domains of lipoate-dependent enzymes.</text>
</comment>
<dbReference type="PANTHER" id="PTHR10993:SF7">
    <property type="entry name" value="LIPOYLTRANSFERASE 2, MITOCHONDRIAL-RELATED"/>
    <property type="match status" value="1"/>
</dbReference>
<evidence type="ECO:0000313" key="11">
    <source>
        <dbReference type="EMBL" id="QGT99392.1"/>
    </source>
</evidence>
<dbReference type="EC" id="2.3.1.181" evidence="5 6"/>
<evidence type="ECO:0000256" key="5">
    <source>
        <dbReference type="HAMAP-Rule" id="MF_00013"/>
    </source>
</evidence>
<dbReference type="PROSITE" id="PS01313">
    <property type="entry name" value="LIPB"/>
    <property type="match status" value="1"/>
</dbReference>
<dbReference type="SUPFAM" id="SSF55681">
    <property type="entry name" value="Class II aaRS and biotin synthetases"/>
    <property type="match status" value="1"/>
</dbReference>
<feature type="active site" description="Acyl-thioester intermediate" evidence="5 7">
    <location>
        <position position="174"/>
    </location>
</feature>
<evidence type="ECO:0000256" key="4">
    <source>
        <dbReference type="ARBA" id="ARBA00024732"/>
    </source>
</evidence>
<dbReference type="PIRSF" id="PIRSF016262">
    <property type="entry name" value="LPLase"/>
    <property type="match status" value="1"/>
</dbReference>
<dbReference type="OrthoDB" id="9787061at2"/>
<dbReference type="InterPro" id="IPR045864">
    <property type="entry name" value="aa-tRNA-synth_II/BPL/LPL"/>
</dbReference>
<feature type="domain" description="BPL/LPL catalytic" evidence="10">
    <location>
        <begin position="31"/>
        <end position="211"/>
    </location>
</feature>
<dbReference type="Proteomes" id="UP000426444">
    <property type="component" value="Chromosome"/>
</dbReference>
<evidence type="ECO:0000256" key="1">
    <source>
        <dbReference type="ARBA" id="ARBA00004821"/>
    </source>
</evidence>
<keyword evidence="3 5" id="KW-0012">Acyltransferase</keyword>
<dbReference type="InterPro" id="IPR000544">
    <property type="entry name" value="Octanoyltransferase"/>
</dbReference>
<keyword evidence="2 5" id="KW-0808">Transferase</keyword>
<comment type="function">
    <text evidence="4 5 6">Catalyzes the transfer of endogenously produced octanoic acid from octanoyl-acyl-carrier-protein onto the lipoyl domains of lipoate-dependent enzymes. Lipoyl-ACP can also act as a substrate although octanoyl-ACP is likely to be the physiological substrate.</text>
</comment>
<dbReference type="PANTHER" id="PTHR10993">
    <property type="entry name" value="OCTANOYLTRANSFERASE"/>
    <property type="match status" value="1"/>
</dbReference>
<evidence type="ECO:0000313" key="12">
    <source>
        <dbReference type="Proteomes" id="UP000426444"/>
    </source>
</evidence>
<dbReference type="GO" id="GO:0033819">
    <property type="term" value="F:lipoyl(octanoyl) transferase activity"/>
    <property type="evidence" value="ECO:0007669"/>
    <property type="project" value="UniProtKB-EC"/>
</dbReference>
<comment type="catalytic activity">
    <reaction evidence="5 6">
        <text>octanoyl-[ACP] + L-lysyl-[protein] = N(6)-octanoyl-L-lysyl-[protein] + holo-[ACP] + H(+)</text>
        <dbReference type="Rhea" id="RHEA:17665"/>
        <dbReference type="Rhea" id="RHEA-COMP:9636"/>
        <dbReference type="Rhea" id="RHEA-COMP:9685"/>
        <dbReference type="Rhea" id="RHEA-COMP:9752"/>
        <dbReference type="Rhea" id="RHEA-COMP:9928"/>
        <dbReference type="ChEBI" id="CHEBI:15378"/>
        <dbReference type="ChEBI" id="CHEBI:29969"/>
        <dbReference type="ChEBI" id="CHEBI:64479"/>
        <dbReference type="ChEBI" id="CHEBI:78463"/>
        <dbReference type="ChEBI" id="CHEBI:78809"/>
        <dbReference type="EC" id="2.3.1.181"/>
    </reaction>
</comment>
<evidence type="ECO:0000256" key="9">
    <source>
        <dbReference type="PIRSR" id="PIRSR016262-3"/>
    </source>
</evidence>
<dbReference type="KEGG" id="salq:SYNTR_0799"/>
<dbReference type="InterPro" id="IPR004143">
    <property type="entry name" value="BPL_LPL_catalytic"/>
</dbReference>
<dbReference type="Gene3D" id="3.30.930.10">
    <property type="entry name" value="Bira Bifunctional Protein, Domain 2"/>
    <property type="match status" value="1"/>
</dbReference>
<evidence type="ECO:0000256" key="7">
    <source>
        <dbReference type="PIRSR" id="PIRSR016262-1"/>
    </source>
</evidence>
<dbReference type="RefSeq" id="WP_156203296.1">
    <property type="nucleotide sequence ID" value="NZ_CP046457.1"/>
</dbReference>
<keyword evidence="5" id="KW-0963">Cytoplasm</keyword>
<sequence length="232" mass="26629">MNIPFIDLGKMKYQDSYKIQIELAELINNNRSIPGFFLLVEHYPVFTIGVSKKYKDFLLNPEYLKSLGFEIYETNRGGKVTYHGPGQIVGYPIFNLKLFKTSVRKYIYNIEQLIIDTLTSINIDSYRNDGLTGVWVNNKKVCAIGVAFKKNTTMHGFALNYKTNLEHFNYINPCGLSLGVTSIQDINSNIEYTQIINSLTQSFENVFNTRLISTTIEEVRNTYDNKKATLVE</sequence>
<dbReference type="Pfam" id="PF21948">
    <property type="entry name" value="LplA-B_cat"/>
    <property type="match status" value="1"/>
</dbReference>
<organism evidence="11 12">
    <name type="scientific">Candidatus Syntrophocurvum alkaliphilum</name>
    <dbReference type="NCBI Taxonomy" id="2293317"/>
    <lineage>
        <taxon>Bacteria</taxon>
        <taxon>Bacillati</taxon>
        <taxon>Bacillota</taxon>
        <taxon>Clostridia</taxon>
        <taxon>Eubacteriales</taxon>
        <taxon>Syntrophomonadaceae</taxon>
        <taxon>Candidatus Syntrophocurvum</taxon>
    </lineage>
</organism>
<dbReference type="InterPro" id="IPR020605">
    <property type="entry name" value="Octanoyltransferase_CS"/>
</dbReference>